<name>A0ABT3I2E9_9FLAO</name>
<evidence type="ECO:0008006" key="3">
    <source>
        <dbReference type="Google" id="ProtNLM"/>
    </source>
</evidence>
<reference evidence="1" key="1">
    <citation type="submission" date="2022-10" db="EMBL/GenBank/DDBJ databases">
        <title>Chryseobacterium babae sp. nov. isolated from the gut of the beetle Oryctes rhinoceros, and Chryseobacterium kimseyorum sp. nov., isolated from a stick insect rearing cage.</title>
        <authorList>
            <person name="Shelomi M."/>
            <person name="Han C.-J."/>
            <person name="Chen W.-M."/>
            <person name="Chen H.-K."/>
            <person name="Liaw S.-J."/>
            <person name="Muhle E."/>
            <person name="Clermont D."/>
        </authorList>
    </citation>
    <scope>NUCLEOTIDE SEQUENCE</scope>
    <source>
        <strain evidence="1">09-1422</strain>
    </source>
</reference>
<proteinExistence type="predicted"/>
<evidence type="ECO:0000313" key="2">
    <source>
        <dbReference type="Proteomes" id="UP001163731"/>
    </source>
</evidence>
<dbReference type="PROSITE" id="PS51257">
    <property type="entry name" value="PROKAR_LIPOPROTEIN"/>
    <property type="match status" value="1"/>
</dbReference>
<gene>
    <name evidence="1" type="ORF">OMO38_17070</name>
</gene>
<keyword evidence="2" id="KW-1185">Reference proteome</keyword>
<comment type="caution">
    <text evidence="1">The sequence shown here is derived from an EMBL/GenBank/DDBJ whole genome shotgun (WGS) entry which is preliminary data.</text>
</comment>
<dbReference type="RefSeq" id="WP_264751395.1">
    <property type="nucleotide sequence ID" value="NZ_JAPDHW010000015.1"/>
</dbReference>
<protein>
    <recommendedName>
        <fullName evidence="3">Lipoprotein</fullName>
    </recommendedName>
</protein>
<organism evidence="1 2">
    <name type="scientific">Chryseobacterium kimseyorum</name>
    <dbReference type="NCBI Taxonomy" id="2984028"/>
    <lineage>
        <taxon>Bacteria</taxon>
        <taxon>Pseudomonadati</taxon>
        <taxon>Bacteroidota</taxon>
        <taxon>Flavobacteriia</taxon>
        <taxon>Flavobacteriales</taxon>
        <taxon>Weeksellaceae</taxon>
        <taxon>Chryseobacterium group</taxon>
        <taxon>Chryseobacterium</taxon>
    </lineage>
</organism>
<accession>A0ABT3I2E9</accession>
<evidence type="ECO:0000313" key="1">
    <source>
        <dbReference type="EMBL" id="MCW3170242.1"/>
    </source>
</evidence>
<dbReference type="Proteomes" id="UP001163731">
    <property type="component" value="Unassembled WGS sequence"/>
</dbReference>
<sequence>MSRINIKTFLHTLIGTIIISCANSKFDNTNKNSELKLIKTEKLVDYKLLSYSRAVDTFMVVAKNEIDEKCIRENLIYISIQGNRRIEKLKDKNGKEISFVYSIKGGENNQQKILTGSGKPNDSTRKINSYNSYPYVVEICKPLKTK</sequence>
<dbReference type="EMBL" id="JAPDHW010000015">
    <property type="protein sequence ID" value="MCW3170242.1"/>
    <property type="molecule type" value="Genomic_DNA"/>
</dbReference>